<sequence>MSTLPYAGHRPALLSPGDPATCLRSRNLAGNHVPCTIVSRRCMRGLTNRDEPTLCEFLLCVSCGLCCRERAARSIDEAYLYKVRFADGGVEDGVLEEDLRRVAAATAAPEAPLAAAAGPRYAPGERLRLRRYALAGRRSVKVRHVPCVVARVEAAAASFMYHVEIEGGGREKVREEDLAREAAVAVSEVLVVGHVVDE</sequence>
<dbReference type="Proteomes" id="UP001165060">
    <property type="component" value="Unassembled WGS sequence"/>
</dbReference>
<keyword evidence="2" id="KW-1185">Reference proteome</keyword>
<organism evidence="1 2">
    <name type="scientific">Tetraparma gracilis</name>
    <dbReference type="NCBI Taxonomy" id="2962635"/>
    <lineage>
        <taxon>Eukaryota</taxon>
        <taxon>Sar</taxon>
        <taxon>Stramenopiles</taxon>
        <taxon>Ochrophyta</taxon>
        <taxon>Bolidophyceae</taxon>
        <taxon>Parmales</taxon>
        <taxon>Triparmaceae</taxon>
        <taxon>Tetraparma</taxon>
    </lineage>
</organism>
<reference evidence="1 2" key="1">
    <citation type="journal article" date="2023" name="Commun. Biol.">
        <title>Genome analysis of Parmales, the sister group of diatoms, reveals the evolutionary specialization of diatoms from phago-mixotrophs to photoautotrophs.</title>
        <authorList>
            <person name="Ban H."/>
            <person name="Sato S."/>
            <person name="Yoshikawa S."/>
            <person name="Yamada K."/>
            <person name="Nakamura Y."/>
            <person name="Ichinomiya M."/>
            <person name="Sato N."/>
            <person name="Blanc-Mathieu R."/>
            <person name="Endo H."/>
            <person name="Kuwata A."/>
            <person name="Ogata H."/>
        </authorList>
    </citation>
    <scope>NUCLEOTIDE SEQUENCE [LARGE SCALE GENOMIC DNA]</scope>
</reference>
<evidence type="ECO:0000313" key="2">
    <source>
        <dbReference type="Proteomes" id="UP001165060"/>
    </source>
</evidence>
<dbReference type="EMBL" id="BRYB01003212">
    <property type="protein sequence ID" value="GMI32755.1"/>
    <property type="molecule type" value="Genomic_DNA"/>
</dbReference>
<evidence type="ECO:0000313" key="1">
    <source>
        <dbReference type="EMBL" id="GMI32755.1"/>
    </source>
</evidence>
<comment type="caution">
    <text evidence="1">The sequence shown here is derived from an EMBL/GenBank/DDBJ whole genome shotgun (WGS) entry which is preliminary data.</text>
</comment>
<protein>
    <submittedName>
        <fullName evidence="1">Uncharacterized protein</fullName>
    </submittedName>
</protein>
<accession>A0ABQ6MUA1</accession>
<gene>
    <name evidence="1" type="ORF">TeGR_g8502</name>
</gene>
<name>A0ABQ6MUA1_9STRA</name>
<proteinExistence type="predicted"/>